<reference evidence="13" key="1">
    <citation type="journal article" date="2021" name="PeerJ">
        <title>Extensive microbial diversity within the chicken gut microbiome revealed by metagenomics and culture.</title>
        <authorList>
            <person name="Gilroy R."/>
            <person name="Ravi A."/>
            <person name="Getino M."/>
            <person name="Pursley I."/>
            <person name="Horton D.L."/>
            <person name="Alikhan N.F."/>
            <person name="Baker D."/>
            <person name="Gharbi K."/>
            <person name="Hall N."/>
            <person name="Watson M."/>
            <person name="Adriaenssens E.M."/>
            <person name="Foster-Nyarko E."/>
            <person name="Jarju S."/>
            <person name="Secka A."/>
            <person name="Antonio M."/>
            <person name="Oren A."/>
            <person name="Chaudhuri R.R."/>
            <person name="La Ragione R."/>
            <person name="Hildebrand F."/>
            <person name="Pallen M.J."/>
        </authorList>
    </citation>
    <scope>NUCLEOTIDE SEQUENCE</scope>
    <source>
        <strain evidence="13">Gambia11-129</strain>
    </source>
</reference>
<dbReference type="PANTHER" id="PTHR42885">
    <property type="entry name" value="HISTIDINOL-PHOSPHATE AMINOTRANSFERASE-RELATED"/>
    <property type="match status" value="1"/>
</dbReference>
<evidence type="ECO:0000256" key="1">
    <source>
        <dbReference type="ARBA" id="ARBA00001933"/>
    </source>
</evidence>
<dbReference type="GO" id="GO:0004400">
    <property type="term" value="F:histidinol-phosphate transaminase activity"/>
    <property type="evidence" value="ECO:0007669"/>
    <property type="project" value="UniProtKB-UniRule"/>
</dbReference>
<evidence type="ECO:0000256" key="6">
    <source>
        <dbReference type="ARBA" id="ARBA00022605"/>
    </source>
</evidence>
<dbReference type="HAMAP" id="MF_01023">
    <property type="entry name" value="HisC_aminotrans_2"/>
    <property type="match status" value="1"/>
</dbReference>
<dbReference type="InterPro" id="IPR004839">
    <property type="entry name" value="Aminotransferase_I/II_large"/>
</dbReference>
<evidence type="ECO:0000259" key="12">
    <source>
        <dbReference type="Pfam" id="PF00155"/>
    </source>
</evidence>
<evidence type="ECO:0000256" key="5">
    <source>
        <dbReference type="ARBA" id="ARBA00022576"/>
    </source>
</evidence>
<keyword evidence="5 11" id="KW-0032">Aminotransferase</keyword>
<comment type="pathway">
    <text evidence="2 11">Amino-acid biosynthesis; L-histidine biosynthesis; L-histidine from 5-phospho-alpha-D-ribose 1-diphosphate: step 7/9.</text>
</comment>
<evidence type="ECO:0000256" key="2">
    <source>
        <dbReference type="ARBA" id="ARBA00005011"/>
    </source>
</evidence>
<evidence type="ECO:0000256" key="11">
    <source>
        <dbReference type="HAMAP-Rule" id="MF_01023"/>
    </source>
</evidence>
<organism evidence="13 14">
    <name type="scientific">Candidatus Ornithospirochaeta avicola</name>
    <dbReference type="NCBI Taxonomy" id="2840896"/>
    <lineage>
        <taxon>Bacteria</taxon>
        <taxon>Pseudomonadati</taxon>
        <taxon>Spirochaetota</taxon>
        <taxon>Spirochaetia</taxon>
        <taxon>Spirochaetales</taxon>
        <taxon>Spirochaetaceae</taxon>
        <taxon>Spirochaetaceae incertae sedis</taxon>
        <taxon>Candidatus Ornithospirochaeta</taxon>
    </lineage>
</organism>
<dbReference type="NCBIfam" id="TIGR01141">
    <property type="entry name" value="hisC"/>
    <property type="match status" value="1"/>
</dbReference>
<keyword evidence="8 11" id="KW-0663">Pyridoxal phosphate</keyword>
<evidence type="ECO:0000313" key="14">
    <source>
        <dbReference type="Proteomes" id="UP000823936"/>
    </source>
</evidence>
<sequence>MIESLLRKHLISLKGYKCARDEADCADAIYLDANENCYDHLGGGKNRYPDPKAVRLREEISSYFSVPFENIAVSNGSDEMIDMLIRLFCTPGEDKVMIFSPTYGEYKVFSLFNAVDVVDIPLKPDFSLDVERAKERIKMGDVKIVFITNPNNPTGMLFPKDDILEIADANPGITVIDEAYAEFAASYGSLWNQRKDNRRIVILKTMSKFFSLASSRVGFMFADEEIVDVYLRLKAPYNVSLSDQEDAIRVLSDPSSTERDKDMIIKERERLIAKLEKLSFVISVFPSEANFVLVKVKDAYNLYSKLLEKGIIVRNRSKDYMLENTIRITIGKKEEMDRLMEVLDEEEKSALS</sequence>
<evidence type="ECO:0000256" key="10">
    <source>
        <dbReference type="ARBA" id="ARBA00047481"/>
    </source>
</evidence>
<dbReference type="AlphaFoldDB" id="A0A9D1TNL4"/>
<name>A0A9D1TNL4_9SPIO</name>
<accession>A0A9D1TNL4</accession>
<reference evidence="13" key="2">
    <citation type="submission" date="2021-04" db="EMBL/GenBank/DDBJ databases">
        <authorList>
            <person name="Gilroy R."/>
        </authorList>
    </citation>
    <scope>NUCLEOTIDE SEQUENCE</scope>
    <source>
        <strain evidence="13">Gambia11-129</strain>
    </source>
</reference>
<dbReference type="CDD" id="cd00609">
    <property type="entry name" value="AAT_like"/>
    <property type="match status" value="1"/>
</dbReference>
<evidence type="ECO:0000313" key="13">
    <source>
        <dbReference type="EMBL" id="HIV98550.1"/>
    </source>
</evidence>
<keyword evidence="6 11" id="KW-0028">Amino-acid biosynthesis</keyword>
<comment type="similarity">
    <text evidence="3 11">Belongs to the class-II pyridoxal-phosphate-dependent aminotransferase family. Histidinol-phosphate aminotransferase subfamily.</text>
</comment>
<dbReference type="GO" id="GO:0000105">
    <property type="term" value="P:L-histidine biosynthetic process"/>
    <property type="evidence" value="ECO:0007669"/>
    <property type="project" value="UniProtKB-UniRule"/>
</dbReference>
<dbReference type="Pfam" id="PF00155">
    <property type="entry name" value="Aminotran_1_2"/>
    <property type="match status" value="1"/>
</dbReference>
<dbReference type="Proteomes" id="UP000823936">
    <property type="component" value="Unassembled WGS sequence"/>
</dbReference>
<dbReference type="GO" id="GO:0030170">
    <property type="term" value="F:pyridoxal phosphate binding"/>
    <property type="evidence" value="ECO:0007669"/>
    <property type="project" value="InterPro"/>
</dbReference>
<dbReference type="InterPro" id="IPR015421">
    <property type="entry name" value="PyrdxlP-dep_Trfase_major"/>
</dbReference>
<evidence type="ECO:0000256" key="4">
    <source>
        <dbReference type="ARBA" id="ARBA00011738"/>
    </source>
</evidence>
<dbReference type="InterPro" id="IPR005861">
    <property type="entry name" value="HisP_aminotrans"/>
</dbReference>
<dbReference type="InterPro" id="IPR015422">
    <property type="entry name" value="PyrdxlP-dep_Trfase_small"/>
</dbReference>
<keyword evidence="9 11" id="KW-0368">Histidine biosynthesis</keyword>
<dbReference type="EC" id="2.6.1.9" evidence="11"/>
<feature type="domain" description="Aminotransferase class I/classII large" evidence="12">
    <location>
        <begin position="39"/>
        <end position="343"/>
    </location>
</feature>
<comment type="cofactor">
    <cofactor evidence="1 11">
        <name>pyridoxal 5'-phosphate</name>
        <dbReference type="ChEBI" id="CHEBI:597326"/>
    </cofactor>
</comment>
<dbReference type="Gene3D" id="3.90.1150.10">
    <property type="entry name" value="Aspartate Aminotransferase, domain 1"/>
    <property type="match status" value="1"/>
</dbReference>
<keyword evidence="7 11" id="KW-0808">Transferase</keyword>
<comment type="caution">
    <text evidence="13">The sequence shown here is derived from an EMBL/GenBank/DDBJ whole genome shotgun (WGS) entry which is preliminary data.</text>
</comment>
<gene>
    <name evidence="11 13" type="primary">hisC</name>
    <name evidence="13" type="ORF">IAB12_02070</name>
</gene>
<evidence type="ECO:0000256" key="3">
    <source>
        <dbReference type="ARBA" id="ARBA00007970"/>
    </source>
</evidence>
<dbReference type="PANTHER" id="PTHR42885:SF2">
    <property type="entry name" value="HISTIDINOL-PHOSPHATE AMINOTRANSFERASE"/>
    <property type="match status" value="1"/>
</dbReference>
<dbReference type="SUPFAM" id="SSF53383">
    <property type="entry name" value="PLP-dependent transferases"/>
    <property type="match status" value="1"/>
</dbReference>
<comment type="catalytic activity">
    <reaction evidence="10 11">
        <text>L-histidinol phosphate + 2-oxoglutarate = 3-(imidazol-4-yl)-2-oxopropyl phosphate + L-glutamate</text>
        <dbReference type="Rhea" id="RHEA:23744"/>
        <dbReference type="ChEBI" id="CHEBI:16810"/>
        <dbReference type="ChEBI" id="CHEBI:29985"/>
        <dbReference type="ChEBI" id="CHEBI:57766"/>
        <dbReference type="ChEBI" id="CHEBI:57980"/>
        <dbReference type="EC" id="2.6.1.9"/>
    </reaction>
</comment>
<comment type="subunit">
    <text evidence="4 11">Homodimer.</text>
</comment>
<dbReference type="InterPro" id="IPR015424">
    <property type="entry name" value="PyrdxlP-dep_Trfase"/>
</dbReference>
<dbReference type="Gene3D" id="3.40.640.10">
    <property type="entry name" value="Type I PLP-dependent aspartate aminotransferase-like (Major domain)"/>
    <property type="match status" value="1"/>
</dbReference>
<proteinExistence type="inferred from homology"/>
<dbReference type="EMBL" id="DXHU01000006">
    <property type="protein sequence ID" value="HIV98550.1"/>
    <property type="molecule type" value="Genomic_DNA"/>
</dbReference>
<evidence type="ECO:0000256" key="9">
    <source>
        <dbReference type="ARBA" id="ARBA00023102"/>
    </source>
</evidence>
<protein>
    <recommendedName>
        <fullName evidence="11">Histidinol-phosphate aminotransferase</fullName>
        <ecNumber evidence="11">2.6.1.9</ecNumber>
    </recommendedName>
    <alternativeName>
        <fullName evidence="11">Imidazole acetol-phosphate transaminase</fullName>
    </alternativeName>
</protein>
<feature type="modified residue" description="N6-(pyridoxal phosphate)lysine" evidence="11">
    <location>
        <position position="208"/>
    </location>
</feature>
<evidence type="ECO:0000256" key="7">
    <source>
        <dbReference type="ARBA" id="ARBA00022679"/>
    </source>
</evidence>
<evidence type="ECO:0000256" key="8">
    <source>
        <dbReference type="ARBA" id="ARBA00022898"/>
    </source>
</evidence>